<keyword evidence="3 7" id="KW-0489">Methyltransferase</keyword>
<dbReference type="PANTHER" id="PTHR16121:SF2">
    <property type="entry name" value="CAP-SPECIFIC MRNA (NUCLEOSIDE-2'-O-)-METHYLTRANSFERASE 2"/>
    <property type="match status" value="1"/>
</dbReference>
<feature type="binding site" evidence="7">
    <location>
        <position position="187"/>
    </location>
    <ligand>
        <name>S-adenosyl-L-methionine</name>
        <dbReference type="ChEBI" id="CHEBI:59789"/>
    </ligand>
</feature>
<evidence type="ECO:0000256" key="5">
    <source>
        <dbReference type="ARBA" id="ARBA00022691"/>
    </source>
</evidence>
<dbReference type="eggNOG" id="KOG3674">
    <property type="taxonomic scope" value="Eukaryota"/>
</dbReference>
<dbReference type="AlphaFoldDB" id="B0WXL2"/>
<dbReference type="Pfam" id="PF01728">
    <property type="entry name" value="FtsJ"/>
    <property type="match status" value="1"/>
</dbReference>
<dbReference type="InterPro" id="IPR050851">
    <property type="entry name" value="mRNA_Cap_2O-Ribose_MeTrfase"/>
</dbReference>
<dbReference type="PROSITE" id="PS51614">
    <property type="entry name" value="SAM_MT_ADRIFT"/>
    <property type="match status" value="1"/>
</dbReference>
<dbReference type="STRING" id="7176.B0WXL2"/>
<evidence type="ECO:0000313" key="11">
    <source>
        <dbReference type="EnsemblMetazoa" id="CPIJ011921-PA"/>
    </source>
</evidence>
<evidence type="ECO:0000256" key="1">
    <source>
        <dbReference type="ARBA" id="ARBA00012770"/>
    </source>
</evidence>
<keyword evidence="4 7" id="KW-0808">Transferase</keyword>
<reference evidence="11" key="2">
    <citation type="submission" date="2020-05" db="UniProtKB">
        <authorList>
            <consortium name="EnsemblMetazoa"/>
        </authorList>
    </citation>
    <scope>IDENTIFICATION</scope>
    <source>
        <strain evidence="11">JHB</strain>
    </source>
</reference>
<proteinExistence type="predicted"/>
<dbReference type="Proteomes" id="UP000002320">
    <property type="component" value="Unassembled WGS sequence"/>
</dbReference>
<evidence type="ECO:0000259" key="9">
    <source>
        <dbReference type="PROSITE" id="PS51614"/>
    </source>
</evidence>
<evidence type="ECO:0000256" key="4">
    <source>
        <dbReference type="ARBA" id="ARBA00022679"/>
    </source>
</evidence>
<keyword evidence="12" id="KW-1185">Reference proteome</keyword>
<comment type="caution">
    <text evidence="7">Lacks conserved residue(s) required for the propagation of feature annotation.</text>
</comment>
<evidence type="ECO:0000313" key="12">
    <source>
        <dbReference type="Proteomes" id="UP000002320"/>
    </source>
</evidence>
<dbReference type="GO" id="GO:0005634">
    <property type="term" value="C:nucleus"/>
    <property type="evidence" value="ECO:0007669"/>
    <property type="project" value="TreeGrafter"/>
</dbReference>
<dbReference type="Gene3D" id="3.40.50.150">
    <property type="entry name" value="Vaccinia Virus protein VP39"/>
    <property type="match status" value="1"/>
</dbReference>
<feature type="compositionally biased region" description="Basic residues" evidence="8">
    <location>
        <begin position="1"/>
        <end position="10"/>
    </location>
</feature>
<protein>
    <recommendedName>
        <fullName evidence="2">Cap-specific mRNA (nucleoside-2'-O-)-methyltransferase 2</fullName>
        <ecNumber evidence="1">2.1.1.296</ecNumber>
    </recommendedName>
</protein>
<feature type="binding site" evidence="7">
    <location>
        <position position="168"/>
    </location>
    <ligand>
        <name>S-adenosyl-L-methionine</name>
        <dbReference type="ChEBI" id="CHEBI:59789"/>
    </ligand>
</feature>
<keyword evidence="5 7" id="KW-0949">S-adenosyl-L-methionine</keyword>
<accession>B0WXL2</accession>
<comment type="catalytic activity">
    <reaction evidence="6">
        <text>a 5'-end (N(7)-methyl 5'-triphosphoguanosine)-(2'-O-methyl-ribonucleoside)-(ribonucleotide) in mRNA + S-adenosyl-L-methionine = a 5'-end (N(7)-methyl 5'-triphosphoguanosine)-(2'-O-methyl-ribonucleoside)-(2'-O-methyl-ribonucleotide) in mRNA + S-adenosyl-L-homocysteine + H(+)</text>
        <dbReference type="Rhea" id="RHEA:67024"/>
        <dbReference type="Rhea" id="RHEA-COMP:17169"/>
        <dbReference type="Rhea" id="RHEA-COMP:17170"/>
        <dbReference type="ChEBI" id="CHEBI:15378"/>
        <dbReference type="ChEBI" id="CHEBI:57856"/>
        <dbReference type="ChEBI" id="CHEBI:59789"/>
        <dbReference type="ChEBI" id="CHEBI:167612"/>
        <dbReference type="ChEBI" id="CHEBI:167614"/>
        <dbReference type="EC" id="2.1.1.296"/>
    </reaction>
</comment>
<dbReference type="GO" id="GO:0006370">
    <property type="term" value="P:7-methylguanosine mRNA capping"/>
    <property type="evidence" value="ECO:0007669"/>
    <property type="project" value="TreeGrafter"/>
</dbReference>
<dbReference type="VEuPathDB" id="VectorBase:CPIJ011921"/>
<dbReference type="VEuPathDB" id="VectorBase:CQUJHB013968"/>
<evidence type="ECO:0000256" key="7">
    <source>
        <dbReference type="PROSITE-ProRule" id="PRU00946"/>
    </source>
</evidence>
<evidence type="ECO:0000256" key="8">
    <source>
        <dbReference type="SAM" id="MobiDB-lite"/>
    </source>
</evidence>
<feature type="region of interest" description="Disordered" evidence="8">
    <location>
        <begin position="1"/>
        <end position="27"/>
    </location>
</feature>
<dbReference type="EMBL" id="DS232168">
    <property type="protein sequence ID" value="EDS36542.1"/>
    <property type="molecule type" value="Genomic_DNA"/>
</dbReference>
<dbReference type="InterPro" id="IPR002877">
    <property type="entry name" value="RNA_MeTrfase_FtsJ_dom"/>
</dbReference>
<dbReference type="HOGENOM" id="CLU_1103703_0_0_1"/>
<dbReference type="OrthoDB" id="429597at2759"/>
<dbReference type="EnsemblMetazoa" id="CPIJ011921-RA">
    <property type="protein sequence ID" value="CPIJ011921-PA"/>
    <property type="gene ID" value="CPIJ011921"/>
</dbReference>
<dbReference type="GO" id="GO:0032259">
    <property type="term" value="P:methylation"/>
    <property type="evidence" value="ECO:0007669"/>
    <property type="project" value="UniProtKB-KW"/>
</dbReference>
<evidence type="ECO:0000313" key="10">
    <source>
        <dbReference type="EMBL" id="EDS36542.1"/>
    </source>
</evidence>
<feature type="compositionally biased region" description="Basic and acidic residues" evidence="8">
    <location>
        <begin position="12"/>
        <end position="22"/>
    </location>
</feature>
<organism>
    <name type="scientific">Culex quinquefasciatus</name>
    <name type="common">Southern house mosquito</name>
    <name type="synonym">Culex pungens</name>
    <dbReference type="NCBI Taxonomy" id="7176"/>
    <lineage>
        <taxon>Eukaryota</taxon>
        <taxon>Metazoa</taxon>
        <taxon>Ecdysozoa</taxon>
        <taxon>Arthropoda</taxon>
        <taxon>Hexapoda</taxon>
        <taxon>Insecta</taxon>
        <taxon>Pterygota</taxon>
        <taxon>Neoptera</taxon>
        <taxon>Endopterygota</taxon>
        <taxon>Diptera</taxon>
        <taxon>Nematocera</taxon>
        <taxon>Culicoidea</taxon>
        <taxon>Culicidae</taxon>
        <taxon>Culicinae</taxon>
        <taxon>Culicini</taxon>
        <taxon>Culex</taxon>
        <taxon>Culex</taxon>
    </lineage>
</organism>
<dbReference type="KEGG" id="cqu:CpipJ_CPIJ011921"/>
<evidence type="ECO:0000256" key="2">
    <source>
        <dbReference type="ARBA" id="ARBA00021134"/>
    </source>
</evidence>
<dbReference type="EC" id="2.1.1.296" evidence="1"/>
<reference evidence="10" key="1">
    <citation type="submission" date="2007-03" db="EMBL/GenBank/DDBJ databases">
        <title>Annotation of Culex pipiens quinquefasciatus.</title>
        <authorList>
            <consortium name="The Broad Institute Genome Sequencing Platform"/>
            <person name="Atkinson P.W."/>
            <person name="Hemingway J."/>
            <person name="Christensen B.M."/>
            <person name="Higgs S."/>
            <person name="Kodira C."/>
            <person name="Hannick L."/>
            <person name="Megy K."/>
            <person name="O'Leary S."/>
            <person name="Pearson M."/>
            <person name="Haas B.J."/>
            <person name="Mauceli E."/>
            <person name="Wortman J.R."/>
            <person name="Lee N.H."/>
            <person name="Guigo R."/>
            <person name="Stanke M."/>
            <person name="Alvarado L."/>
            <person name="Amedeo P."/>
            <person name="Antoine C.H."/>
            <person name="Arensburger P."/>
            <person name="Bidwell S.L."/>
            <person name="Crawford M."/>
            <person name="Camaro F."/>
            <person name="Devon K."/>
            <person name="Engels R."/>
            <person name="Hammond M."/>
            <person name="Howarth C."/>
            <person name="Koehrsen M."/>
            <person name="Lawson D."/>
            <person name="Montgomery P."/>
            <person name="Nene V."/>
            <person name="Nusbaum C."/>
            <person name="Puiu D."/>
            <person name="Romero-Severson J."/>
            <person name="Severson D.W."/>
            <person name="Shumway M."/>
            <person name="Sisk P."/>
            <person name="Stolte C."/>
            <person name="Zeng Q."/>
            <person name="Eisenstadt E."/>
            <person name="Fraser-Liggett C."/>
            <person name="Strausberg R."/>
            <person name="Galagan J."/>
            <person name="Birren B."/>
            <person name="Collins F.H."/>
        </authorList>
    </citation>
    <scope>NUCLEOTIDE SEQUENCE [LARGE SCALE GENOMIC DNA]</scope>
    <source>
        <strain evidence="10">JHB</strain>
    </source>
</reference>
<dbReference type="InterPro" id="IPR025807">
    <property type="entry name" value="Adrift-typ_MeTrfase"/>
</dbReference>
<dbReference type="InParanoid" id="B0WXL2"/>
<gene>
    <name evidence="11" type="primary">6044654</name>
    <name evidence="10" type="ORF">CpipJ_CPIJ011921</name>
</gene>
<evidence type="ECO:0000256" key="6">
    <source>
        <dbReference type="ARBA" id="ARBA00049477"/>
    </source>
</evidence>
<dbReference type="InterPro" id="IPR029063">
    <property type="entry name" value="SAM-dependent_MTases_sf"/>
</dbReference>
<dbReference type="GO" id="GO:0004483">
    <property type="term" value="F:methyltransferase cap1 activity"/>
    <property type="evidence" value="ECO:0007669"/>
    <property type="project" value="UniProtKB-ARBA"/>
</dbReference>
<evidence type="ECO:0000256" key="3">
    <source>
        <dbReference type="ARBA" id="ARBA00022603"/>
    </source>
</evidence>
<dbReference type="GO" id="GO:0120550">
    <property type="term" value="F:methyltransferase cap2 activity"/>
    <property type="evidence" value="ECO:0007669"/>
    <property type="project" value="UniProtKB-EC"/>
</dbReference>
<dbReference type="PANTHER" id="PTHR16121">
    <property type="entry name" value="CAP-SPECIFIC MRNA (NUCLEOSIDE-2'-O-)-METHYLTRANSFERASE 1-RELATED"/>
    <property type="match status" value="1"/>
</dbReference>
<feature type="domain" description="Adrift-type SAM-dependent 2'-O-MTase" evidence="9">
    <location>
        <begin position="132"/>
        <end position="252"/>
    </location>
</feature>
<name>B0WXL2_CULQU</name>
<sequence>MPSRHNRPGRSNRPERSSRSSRDMNWSKLVREKPLGFGRMLRKEADWAVEQQFKKKFQFRRPVEHPPGLPPLESVFTVPAYTVDQLQKDKSDLNAVKNRLNDFEIGEWHQHTRRRSSLFPILQELRHRVRAEFVTQAFAKLYECVAAYELVPGDATEFYSVHLCEAPGAFITGLNHYLRLTRGDIRWQWFANTLNPYYEGNSMGNMITDDRFILETLDRWCFGEDCTGDIMKRENLDAITRRASEFPMVSNL</sequence>
<dbReference type="GO" id="GO:0005737">
    <property type="term" value="C:cytoplasm"/>
    <property type="evidence" value="ECO:0007669"/>
    <property type="project" value="TreeGrafter"/>
</dbReference>